<evidence type="ECO:0000256" key="5">
    <source>
        <dbReference type="ARBA" id="ARBA00022692"/>
    </source>
</evidence>
<evidence type="ECO:0000256" key="8">
    <source>
        <dbReference type="ARBA" id="ARBA00023136"/>
    </source>
</evidence>
<dbReference type="Proteomes" id="UP000809440">
    <property type="component" value="Unassembled WGS sequence"/>
</dbReference>
<evidence type="ECO:0000256" key="2">
    <source>
        <dbReference type="ARBA" id="ARBA00009137"/>
    </source>
</evidence>
<keyword evidence="5 9" id="KW-0812">Transmembrane</keyword>
<reference evidence="10 13" key="1">
    <citation type="submission" date="2021-01" db="EMBL/GenBank/DDBJ databases">
        <title>Diatom-associated Roseobacters Show Island Model of Population Structure.</title>
        <authorList>
            <person name="Qu L."/>
            <person name="Feng X."/>
            <person name="Chen Y."/>
            <person name="Li L."/>
            <person name="Wang X."/>
            <person name="Hu Z."/>
            <person name="Wang H."/>
            <person name="Luo H."/>
        </authorList>
    </citation>
    <scope>NUCLEOTIDE SEQUENCE</scope>
    <source>
        <strain evidence="11 13">CC28-63</strain>
        <strain evidence="10">CC28-69</strain>
    </source>
</reference>
<comment type="caution">
    <text evidence="10">The sequence shown here is derived from an EMBL/GenBank/DDBJ whole genome shotgun (WGS) entry which is preliminary data.</text>
</comment>
<dbReference type="PANTHER" id="PTHR32024:SF2">
    <property type="entry name" value="TRK SYSTEM POTASSIUM UPTAKE PROTEIN TRKG-RELATED"/>
    <property type="match status" value="1"/>
</dbReference>
<evidence type="ECO:0000313" key="10">
    <source>
        <dbReference type="EMBL" id="MBM2414344.1"/>
    </source>
</evidence>
<comment type="subcellular location">
    <subcellularLocation>
        <location evidence="1">Cell membrane</location>
        <topology evidence="1">Multi-pass membrane protein</topology>
    </subcellularLocation>
</comment>
<evidence type="ECO:0000256" key="9">
    <source>
        <dbReference type="SAM" id="Phobius"/>
    </source>
</evidence>
<dbReference type="GO" id="GO:0005886">
    <property type="term" value="C:plasma membrane"/>
    <property type="evidence" value="ECO:0007669"/>
    <property type="project" value="UniProtKB-SubCell"/>
</dbReference>
<dbReference type="GO" id="GO:0030001">
    <property type="term" value="P:metal ion transport"/>
    <property type="evidence" value="ECO:0007669"/>
    <property type="project" value="UniProtKB-ARBA"/>
</dbReference>
<dbReference type="Proteomes" id="UP000755667">
    <property type="component" value="Unassembled WGS sequence"/>
</dbReference>
<keyword evidence="13" id="KW-1185">Reference proteome</keyword>
<feature type="transmembrane region" description="Helical" evidence="9">
    <location>
        <begin position="458"/>
        <end position="481"/>
    </location>
</feature>
<feature type="transmembrane region" description="Helical" evidence="9">
    <location>
        <begin position="333"/>
        <end position="350"/>
    </location>
</feature>
<dbReference type="OrthoDB" id="9810952at2"/>
<evidence type="ECO:0000313" key="11">
    <source>
        <dbReference type="EMBL" id="MBM2419015.1"/>
    </source>
</evidence>
<feature type="transmembrane region" description="Helical" evidence="9">
    <location>
        <begin position="24"/>
        <end position="47"/>
    </location>
</feature>
<keyword evidence="7" id="KW-0406">Ion transport</keyword>
<proteinExistence type="inferred from homology"/>
<dbReference type="InterPro" id="IPR003445">
    <property type="entry name" value="Cat_transpt"/>
</dbReference>
<evidence type="ECO:0000256" key="4">
    <source>
        <dbReference type="ARBA" id="ARBA00022475"/>
    </source>
</evidence>
<organism evidence="10 12">
    <name type="scientific">Marivita cryptomonadis</name>
    <dbReference type="NCBI Taxonomy" id="505252"/>
    <lineage>
        <taxon>Bacteria</taxon>
        <taxon>Pseudomonadati</taxon>
        <taxon>Pseudomonadota</taxon>
        <taxon>Alphaproteobacteria</taxon>
        <taxon>Rhodobacterales</taxon>
        <taxon>Roseobacteraceae</taxon>
        <taxon>Marivita</taxon>
    </lineage>
</organism>
<evidence type="ECO:0000256" key="3">
    <source>
        <dbReference type="ARBA" id="ARBA00022448"/>
    </source>
</evidence>
<dbReference type="GO" id="GO:0008324">
    <property type="term" value="F:monoatomic cation transmembrane transporter activity"/>
    <property type="evidence" value="ECO:0007669"/>
    <property type="project" value="InterPro"/>
</dbReference>
<dbReference type="AlphaFoldDB" id="A0A9Q2NV23"/>
<evidence type="ECO:0000256" key="7">
    <source>
        <dbReference type="ARBA" id="ARBA00023065"/>
    </source>
</evidence>
<comment type="similarity">
    <text evidence="2">Belongs to the TrkH potassium transport family.</text>
</comment>
<protein>
    <submittedName>
        <fullName evidence="10">TrkH family potassium uptake protein</fullName>
    </submittedName>
</protein>
<feature type="transmembrane region" description="Helical" evidence="9">
    <location>
        <begin position="148"/>
        <end position="170"/>
    </location>
</feature>
<sequence>MSIRPASAFASGADSLAQRARPRVIALTIAKHAPIFLILVVPPALWASVDRDWALVIALAIPSALALALFAFSYRIALPEDLRRVEAMVTVAFIMLIGALFAVPAFMTLGMAPHAALFEAMSGITTTGHSVAADAQNWPFAAHFLRAWLQWCGGLVMATAVLALLLPAGVPTQRLGRAGIDQGDRIASTRVQARQLLSVYLSLTVIMAIPTMLIIPDWREGFVLTLSAISTGGFAPRPDSLASYSAAGQGIVMLTCVLGSVSLLTFVLLGQKKPVDAWWLGSIRRVMMALGLLCMAYAIVLLVTVSTSAESIYGEMLNLISGMTTAGFSTNAMPVYGPAVIIFLMAMLLGGDVGSTAGGFKIARFGILMRAMVHAMRDVRLPKRAVNPLMENGKKVEASTLINLLALLMLYAATVVLLWLQCLAHELPALPALFDIISTLSTVGLSSGIVNADLPPDLILSLSFAMWLGRLEFIAVLVLLAPSTWLKRS</sequence>
<name>A0A9Q2NV23_9RHOB</name>
<evidence type="ECO:0000313" key="13">
    <source>
        <dbReference type="Proteomes" id="UP000809440"/>
    </source>
</evidence>
<dbReference type="Pfam" id="PF02386">
    <property type="entry name" value="TrkH"/>
    <property type="match status" value="2"/>
</dbReference>
<keyword evidence="6 9" id="KW-1133">Transmembrane helix</keyword>
<evidence type="ECO:0000256" key="1">
    <source>
        <dbReference type="ARBA" id="ARBA00004651"/>
    </source>
</evidence>
<feature type="transmembrane region" description="Helical" evidence="9">
    <location>
        <begin position="196"/>
        <end position="215"/>
    </location>
</feature>
<accession>A0A9Q2NV23</accession>
<evidence type="ECO:0000313" key="12">
    <source>
        <dbReference type="Proteomes" id="UP000755667"/>
    </source>
</evidence>
<feature type="transmembrane region" description="Helical" evidence="9">
    <location>
        <begin position="246"/>
        <end position="269"/>
    </location>
</feature>
<evidence type="ECO:0000256" key="6">
    <source>
        <dbReference type="ARBA" id="ARBA00022989"/>
    </source>
</evidence>
<dbReference type="GeneID" id="62639423"/>
<feature type="transmembrane region" description="Helical" evidence="9">
    <location>
        <begin position="53"/>
        <end position="77"/>
    </location>
</feature>
<feature type="transmembrane region" description="Helical" evidence="9">
    <location>
        <begin position="400"/>
        <end position="420"/>
    </location>
</feature>
<dbReference type="RefSeq" id="WP_085627689.1">
    <property type="nucleotide sequence ID" value="NZ_JAFBWU010000014.1"/>
</dbReference>
<feature type="transmembrane region" description="Helical" evidence="9">
    <location>
        <begin position="89"/>
        <end position="112"/>
    </location>
</feature>
<keyword evidence="3" id="KW-0813">Transport</keyword>
<dbReference type="EMBL" id="JAFBXF010000014">
    <property type="protein sequence ID" value="MBM2419015.1"/>
    <property type="molecule type" value="Genomic_DNA"/>
</dbReference>
<feature type="transmembrane region" description="Helical" evidence="9">
    <location>
        <begin position="290"/>
        <end position="313"/>
    </location>
</feature>
<keyword evidence="4" id="KW-1003">Cell membrane</keyword>
<dbReference type="EMBL" id="JAFBXE010000014">
    <property type="protein sequence ID" value="MBM2414344.1"/>
    <property type="molecule type" value="Genomic_DNA"/>
</dbReference>
<dbReference type="PANTHER" id="PTHR32024">
    <property type="entry name" value="TRK SYSTEM POTASSIUM UPTAKE PROTEIN TRKG-RELATED"/>
    <property type="match status" value="1"/>
</dbReference>
<gene>
    <name evidence="10" type="ORF">JQX41_18655</name>
    <name evidence="11" type="ORF">JQX48_18675</name>
</gene>
<keyword evidence="8 9" id="KW-0472">Membrane</keyword>